<dbReference type="InterPro" id="IPR036736">
    <property type="entry name" value="ACP-like_sf"/>
</dbReference>
<dbReference type="SMART" id="SM00823">
    <property type="entry name" value="PKS_PP"/>
    <property type="match status" value="3"/>
</dbReference>
<dbReference type="SUPFAM" id="SSF52777">
    <property type="entry name" value="CoA-dependent acyltransferases"/>
    <property type="match status" value="7"/>
</dbReference>
<dbReference type="Gene3D" id="3.30.300.30">
    <property type="match status" value="3"/>
</dbReference>
<dbReference type="InterPro" id="IPR020806">
    <property type="entry name" value="PKS_PP-bd"/>
</dbReference>
<dbReference type="CDD" id="cd19534">
    <property type="entry name" value="E_NRPS"/>
    <property type="match status" value="1"/>
</dbReference>
<protein>
    <recommendedName>
        <fullName evidence="7">Carrier domain-containing protein</fullName>
    </recommendedName>
</protein>
<dbReference type="SMART" id="SM01294">
    <property type="entry name" value="PKS_PP_betabranch"/>
    <property type="match status" value="1"/>
</dbReference>
<feature type="domain" description="Carrier" evidence="7">
    <location>
        <begin position="3227"/>
        <end position="3304"/>
    </location>
</feature>
<dbReference type="Pfam" id="PF13193">
    <property type="entry name" value="AMP-binding_C"/>
    <property type="match status" value="3"/>
</dbReference>
<dbReference type="PROSITE" id="PS50075">
    <property type="entry name" value="CARRIER"/>
    <property type="match status" value="3"/>
</dbReference>
<feature type="domain" description="Carrier" evidence="7">
    <location>
        <begin position="683"/>
        <end position="758"/>
    </location>
</feature>
<proteinExistence type="predicted"/>
<dbReference type="Gene3D" id="3.30.559.30">
    <property type="entry name" value="Nonribosomal peptide synthetase, condensation domain"/>
    <property type="match status" value="4"/>
</dbReference>
<dbReference type="PANTHER" id="PTHR45527:SF1">
    <property type="entry name" value="FATTY ACID SYNTHASE"/>
    <property type="match status" value="1"/>
</dbReference>
<dbReference type="EMBL" id="BAAAZP010000077">
    <property type="protein sequence ID" value="GAA3672011.1"/>
    <property type="molecule type" value="Genomic_DNA"/>
</dbReference>
<dbReference type="Pfam" id="PF00501">
    <property type="entry name" value="AMP-binding"/>
    <property type="match status" value="3"/>
</dbReference>
<evidence type="ECO:0000313" key="8">
    <source>
        <dbReference type="EMBL" id="GAA3672011.1"/>
    </source>
</evidence>
<evidence type="ECO:0000256" key="2">
    <source>
        <dbReference type="ARBA" id="ARBA00022450"/>
    </source>
</evidence>
<keyword evidence="9" id="KW-1185">Reference proteome</keyword>
<dbReference type="CDD" id="cd19543">
    <property type="entry name" value="DCL_NRPS"/>
    <property type="match status" value="1"/>
</dbReference>
<dbReference type="Gene3D" id="3.30.559.10">
    <property type="entry name" value="Chloramphenicol acetyltransferase-like domain"/>
    <property type="match status" value="3"/>
</dbReference>
<sequence length="3317" mass="357212">MPDHLGGCAAAVIVGACQVVLARHLGQDDFALGVWTPEAARLRVLRCRYAPEESFAALTARIRAELGAELGTELGADAEVAERARGVVTFGAGDPPELPGSVDLVIRCRRTSLVIEYRADVFDAATIERMSGHLGEILASGTAAPDRPLWRQRLLTPAEERRLLVTWNDTGPAALTCAPELFAEHVRAHPDATAVVHGEHRLSYAELDERANRLAHHLVELGVGPEVLVGIAMERGLDLAIGALATLKAGGVYVPLDPGYPAERLAYMVGVGDVPVLVVDRERTLDRLPVGDDVAVVCLERDEGRIAGRPARAPDPRIGPDNLAYVVFTSGSTGRPKGVMVRHGSLCGSVADFAGRFGLGPASRVLQHLSFSFDGGVWEVLVTLLSGSTLCVSRADDRHGEVDLAEQIRQEEITVVGLPPMRLAELDPDTVPSLRTVMSGGEVCPVAVARAWSRGRSFANIYGPSETTLVSTMFPLDRPLDEVGTYTSLPIGSPLAGVRHYVLDGRLRPVPVGVAGELYIAGAGLARGYVGSPAMTAERFVAAPYGPKGTRMYRTGDLVRWRADGQLEFVGRVDDQVKVRGFRVEPGEVEAALWRHPDLAKAAVTAVEGTRGHRRLVGYVVPRPGRAAPSPRRLREFLGRTLPGYMVPSAFVALEALPLGANGKVDRRGLPAPEPETSTAYAAPRTRVEKALAGVWSEVLGVAEPGVHDRFFELGGDSILGLRLVTRVRAELGVELTTRTLFDHPTIAALAATLRARQDAAGQETAGQETAGQETAGQETAIPRISRDQPLPMSFAQQRLWFLEQFPSQAGGSNASVALRLDGVLDTDALTRALDALVARHESLRTTFDWQDGQGIQIVHEAGEVPTRVLDLSGAGDDRAALVRRTLAEDAAHPFDLRRGPLIRAVLIRLAADAHVLGLTLHHIVGDGRSAEVLVDELGDLYADTWPPEPPVGYPDYAAWHRARTGTTGSAAYWKGELKGLEPLDLPTDRPRPAVSTSAGAIRSFRLPAGLMADLRRLSHARHATPFMTLLAAVQVLMARYSGKRDVAVGTVTSGRDLAELQRVVGLFVNLVVLRSDVNPALSFGELLDEVRGTTLRAFEHDVPFEQVVDAVGPERDPSRHPLVDVGVTLQNPLCEPRPSGDVRISEYEMPRVGSRLDLLLEFWPNGDSLTLVIEYNTDLYEARTIDRLAGHLSVLLRAIADDPDRRVAGLPTLTGAERDRVAAELTGPVRAVPGATWQELFEAQADRTPMADALEADGLRVTYRELDARANRLAWHLVASGLGAGDLVALALPRSADLLVSVLGVLKAGAAYLPVDPEYPAERIAYLLSDAGPAGLITTAAIAATLPDAGPARVVLDDETTAGAIRARSSARPPGRSGLLDAAYVIYTSGSTGRPKGTVVSHRGIANVAAHQRAAYRVDPTSRVMQFVSPSFDVSVAELLLASLSGACLVIPPGALAGRELADFLAEREITHVHVPASVLASLPRVALPRLRAVLTGAEQVPDELAEFWSRERLFVNGYGPTETTIHATWWAGRHEGGAVPIGRPLANVRVHLLDAHLRPVAPGTAGELYVSGIGLARGYLHRPGLTAERFVADPYGPPGERMYRTGDIVRWRPDGNLEFVGRSDDQVKVRGLRVELGEVEAALREHPSVASAVAAVHADQRLIGYVVPVDGRAPSPAELRQALGRSLPAHLVPQAFVTLTRLPLGPNGKVDRRALPEPDPGVASGRYVAPRTERERLLAGIWAELLGVDDVGVEDNFFELGGDSILSMQVASRARQAGLAVTAKDVFLGQTVAELATAAQPYRTVERDRQADTGPAPLTPIQHWFFDTFQVAPERFNQWALVEFDPDVDEDALRVAVRALPACHDALRTRFGRVEGGWAQHDAGPETDVPFQRVDLSGLAADEQSRRMRGHDPGFALDRAPLLAAVLFLLGDGRRPRLLLTAHHLVVDGVSWRILLDDLKTAYAQALRGQAPDLGAAGMPAREWAARLAGHTASGGFDGEVAYWTAALEGCDPRVPVDGHGRNTVADMRSHTVRLSEAGTRALLQGAVAAYRAGAEEVLLAALGRTLTSWAGRDRVLIDLEGHGRETIFDDAELSRTVGWLTSQYPVALRVPGESGWRATLLSVKEQLRAVPGRGLGFGALRQFGGRLDAPGAQVGFNYLGQFDPGTEVELGLDQHPAEVRPHLLDVICQVRGGRLETSWVYSAECHTEETVHGLAEAFTTALEEIAGHCASPAAGGRSPSDFPLARLDQATLDRLVGDGRGVDDVYPLTSTQAGMVFHSLDEPGSGFYHEQNAFVLHGVADPELFGRAVQTVVDRTPVLRTSVVLREAGEPLQMVHRHTVVPIRHADWTGLSERQRAQELDALFERDLAEPFDLSAPPLTRVTIARLSETSVRVFMSFHHLLMDGWSGARMLEDVFASYSALCGGRSADLPRRRPFRDHVAWLTGQETSGAQAYWRRALAGFDEPTPLPVDGQPSGATGRFVLALSERESAALYEWARGNRVTVGTLAQGAWALALSRHSGRSEVCFGKTLSGRPVDLPGAAEILGMFLTTLPVRVTVDPGADLTAWLRGLQAEQARAGQFEHVSLAQVRAWSEAPAGTELFTSAVVVENYPVDEDAAARYGLRLSELRVRERANFPLVVAVYPHERLALRFTFDAGLFHASTIERLAEHLRVLLTGMTSGPASGPATDMAGAGRTLSRLPWLPEREERRLLVEWNDTAREFPADRCVHELVAERARRQPSAVAVVHGRHRLTYAELMARAERLARQLTGHGVGPEVVVGVCLERGPDQVVAALAVLVAGGAYLPLDPDYPDRRLSLMVEDSGAALVLTHTRLLDRLAGSEVTAICLDRDLPETDGAALERRVRPGNLAYVVFSSGSTGRPKGTMIDHRSLANITTAFGRKYRIGPHSRVLQHRSISFDGGIWDLFTTLVSGGTLCLSRAYDRVAPVDLAEQIRQEEITVLVLPPALLSTLDPGGLPSLTTVASGGDVCPVPLAAEWARRTDFVNVYGPCECTLVTTMFRVSSPVEGTRSLPIGSPMPNVRTYVLGPDLRPVPPGVPGELYVGGLGVGRGYAGRAALTSERFVADPFGAPGRRMYRTGDRARWRQDGRLEFAGRVDDQVKIRGFRVEPGEVEAALREHPDLTAAAVTAWTGTGGYARLVAYVVPGRAAPSGAELREFLGRTLPDHLVPSLFVPLDRLPLSPNGKVDRRALPAPAAPEPQEGHVAPRNATERALVTIWSGVLGLPEDRVGVTDSFVELGGDSILSLNVAFRMRTAFDVTVSPGDVLSARTVAALADLVEEKVLLDLENAARTGGE</sequence>
<name>A0ABP7BYW8_9ACTN</name>
<keyword evidence="4" id="KW-0677">Repeat</keyword>
<dbReference type="Gene3D" id="2.30.38.10">
    <property type="entry name" value="Luciferase, Domain 3"/>
    <property type="match status" value="3"/>
</dbReference>
<dbReference type="Gene3D" id="1.10.1200.10">
    <property type="entry name" value="ACP-like"/>
    <property type="match status" value="3"/>
</dbReference>
<evidence type="ECO:0000256" key="3">
    <source>
        <dbReference type="ARBA" id="ARBA00022553"/>
    </source>
</evidence>
<dbReference type="PROSITE" id="PS00012">
    <property type="entry name" value="PHOSPHOPANTETHEINE"/>
    <property type="match status" value="3"/>
</dbReference>
<dbReference type="InterPro" id="IPR010071">
    <property type="entry name" value="AA_adenyl_dom"/>
</dbReference>
<dbReference type="CDD" id="cd05930">
    <property type="entry name" value="A_NRPS"/>
    <property type="match status" value="1"/>
</dbReference>
<feature type="region of interest" description="Disordered" evidence="6">
    <location>
        <begin position="3206"/>
        <end position="3229"/>
    </location>
</feature>
<gene>
    <name evidence="8" type="ORF">GCM10022224_040220</name>
</gene>
<evidence type="ECO:0000256" key="1">
    <source>
        <dbReference type="ARBA" id="ARBA00001957"/>
    </source>
</evidence>
<comment type="cofactor">
    <cofactor evidence="1">
        <name>pantetheine 4'-phosphate</name>
        <dbReference type="ChEBI" id="CHEBI:47942"/>
    </cofactor>
</comment>
<dbReference type="NCBIfam" id="TIGR01720">
    <property type="entry name" value="NRPS-para261"/>
    <property type="match status" value="1"/>
</dbReference>
<evidence type="ECO:0000256" key="4">
    <source>
        <dbReference type="ARBA" id="ARBA00022737"/>
    </source>
</evidence>
<dbReference type="InterPro" id="IPR009081">
    <property type="entry name" value="PP-bd_ACP"/>
</dbReference>
<dbReference type="Gene3D" id="3.40.50.980">
    <property type="match status" value="6"/>
</dbReference>
<dbReference type="NCBIfam" id="TIGR01733">
    <property type="entry name" value="AA-adenyl-dom"/>
    <property type="match status" value="3"/>
</dbReference>
<feature type="region of interest" description="Disordered" evidence="6">
    <location>
        <begin position="760"/>
        <end position="788"/>
    </location>
</feature>
<dbReference type="PROSITE" id="PS00455">
    <property type="entry name" value="AMP_BINDING"/>
    <property type="match status" value="3"/>
</dbReference>
<dbReference type="NCBIfam" id="NF003417">
    <property type="entry name" value="PRK04813.1"/>
    <property type="match status" value="3"/>
</dbReference>
<organism evidence="8 9">
    <name type="scientific">Nonomuraea antimicrobica</name>
    <dbReference type="NCBI Taxonomy" id="561173"/>
    <lineage>
        <taxon>Bacteria</taxon>
        <taxon>Bacillati</taxon>
        <taxon>Actinomycetota</taxon>
        <taxon>Actinomycetes</taxon>
        <taxon>Streptosporangiales</taxon>
        <taxon>Streptosporangiaceae</taxon>
        <taxon>Nonomuraea</taxon>
    </lineage>
</organism>
<dbReference type="Pfam" id="PF00668">
    <property type="entry name" value="Condensation"/>
    <property type="match status" value="3"/>
</dbReference>
<evidence type="ECO:0000259" key="7">
    <source>
        <dbReference type="PROSITE" id="PS50075"/>
    </source>
</evidence>
<dbReference type="Proteomes" id="UP001500902">
    <property type="component" value="Unassembled WGS sequence"/>
</dbReference>
<evidence type="ECO:0000256" key="6">
    <source>
        <dbReference type="SAM" id="MobiDB-lite"/>
    </source>
</evidence>
<dbReference type="InterPro" id="IPR000873">
    <property type="entry name" value="AMP-dep_synth/lig_dom"/>
</dbReference>
<accession>A0ABP7BYW8</accession>
<keyword evidence="5" id="KW-0045">Antibiotic biosynthesis</keyword>
<dbReference type="InterPro" id="IPR001242">
    <property type="entry name" value="Condensation_dom"/>
</dbReference>
<dbReference type="SUPFAM" id="SSF56801">
    <property type="entry name" value="Acetyl-CoA synthetase-like"/>
    <property type="match status" value="3"/>
</dbReference>
<comment type="caution">
    <text evidence="8">The sequence shown here is derived from an EMBL/GenBank/DDBJ whole genome shotgun (WGS) entry which is preliminary data.</text>
</comment>
<keyword evidence="3" id="KW-0597">Phosphoprotein</keyword>
<reference evidence="9" key="1">
    <citation type="journal article" date="2019" name="Int. J. Syst. Evol. Microbiol.">
        <title>The Global Catalogue of Microorganisms (GCM) 10K type strain sequencing project: providing services to taxonomists for standard genome sequencing and annotation.</title>
        <authorList>
            <consortium name="The Broad Institute Genomics Platform"/>
            <consortium name="The Broad Institute Genome Sequencing Center for Infectious Disease"/>
            <person name="Wu L."/>
            <person name="Ma J."/>
        </authorList>
    </citation>
    <scope>NUCLEOTIDE SEQUENCE [LARGE SCALE GENOMIC DNA]</scope>
    <source>
        <strain evidence="9">JCM 16904</strain>
    </source>
</reference>
<dbReference type="InterPro" id="IPR045851">
    <property type="entry name" value="AMP-bd_C_sf"/>
</dbReference>
<dbReference type="PANTHER" id="PTHR45527">
    <property type="entry name" value="NONRIBOSOMAL PEPTIDE SYNTHETASE"/>
    <property type="match status" value="1"/>
</dbReference>
<dbReference type="InterPro" id="IPR006162">
    <property type="entry name" value="Ppantetheine_attach_site"/>
</dbReference>
<dbReference type="InterPro" id="IPR023213">
    <property type="entry name" value="CAT-like_dom_sf"/>
</dbReference>
<dbReference type="SUPFAM" id="SSF47336">
    <property type="entry name" value="ACP-like"/>
    <property type="match status" value="3"/>
</dbReference>
<feature type="domain" description="Carrier" evidence="7">
    <location>
        <begin position="1731"/>
        <end position="1805"/>
    </location>
</feature>
<evidence type="ECO:0000256" key="5">
    <source>
        <dbReference type="ARBA" id="ARBA00023194"/>
    </source>
</evidence>
<dbReference type="InterPro" id="IPR010060">
    <property type="entry name" value="NRPS_synth"/>
</dbReference>
<keyword evidence="2" id="KW-0596">Phosphopantetheine</keyword>
<dbReference type="CDD" id="cd19531">
    <property type="entry name" value="LCL_NRPS-like"/>
    <property type="match status" value="1"/>
</dbReference>
<dbReference type="InterPro" id="IPR020845">
    <property type="entry name" value="AMP-binding_CS"/>
</dbReference>
<dbReference type="Pfam" id="PF00550">
    <property type="entry name" value="PP-binding"/>
    <property type="match status" value="3"/>
</dbReference>
<evidence type="ECO:0000313" key="9">
    <source>
        <dbReference type="Proteomes" id="UP001500902"/>
    </source>
</evidence>
<feature type="compositionally biased region" description="Polar residues" evidence="6">
    <location>
        <begin position="765"/>
        <end position="778"/>
    </location>
</feature>
<dbReference type="InterPro" id="IPR025110">
    <property type="entry name" value="AMP-bd_C"/>
</dbReference>